<reference evidence="2" key="1">
    <citation type="submission" date="2022-11" db="UniProtKB">
        <authorList>
            <consortium name="WormBaseParasite"/>
        </authorList>
    </citation>
    <scope>IDENTIFICATION</scope>
</reference>
<name>A0AC35GVG3_9BILA</name>
<evidence type="ECO:0000313" key="1">
    <source>
        <dbReference type="Proteomes" id="UP000887580"/>
    </source>
</evidence>
<accession>A0AC35GVG3</accession>
<dbReference type="Proteomes" id="UP000887580">
    <property type="component" value="Unplaced"/>
</dbReference>
<evidence type="ECO:0000313" key="2">
    <source>
        <dbReference type="WBParaSite" id="PS1159_v2.g9117.t1"/>
    </source>
</evidence>
<protein>
    <submittedName>
        <fullName evidence="2">Uncharacterized protein</fullName>
    </submittedName>
</protein>
<dbReference type="WBParaSite" id="PS1159_v2.g9117.t1">
    <property type="protein sequence ID" value="PS1159_v2.g9117.t1"/>
    <property type="gene ID" value="PS1159_v2.g9117"/>
</dbReference>
<proteinExistence type="predicted"/>
<organism evidence="1 2">
    <name type="scientific">Panagrolaimus sp. PS1159</name>
    <dbReference type="NCBI Taxonomy" id="55785"/>
    <lineage>
        <taxon>Eukaryota</taxon>
        <taxon>Metazoa</taxon>
        <taxon>Ecdysozoa</taxon>
        <taxon>Nematoda</taxon>
        <taxon>Chromadorea</taxon>
        <taxon>Rhabditida</taxon>
        <taxon>Tylenchina</taxon>
        <taxon>Panagrolaimomorpha</taxon>
        <taxon>Panagrolaimoidea</taxon>
        <taxon>Panagrolaimidae</taxon>
        <taxon>Panagrolaimus</taxon>
    </lineage>
</organism>
<sequence>MRDLNIYQCCSRGKNYCVFLIDRVQRLDEILRSFEEFNLEKFKFAIFKNGVVPIQECLLNRYRLTHCGNGVEIDYVRFLKKCWYKRVFDLEEVNGVYITNKKVSVWLNEKCYNVKALEGYTKKFITVKHEPDISTLNRTWTFGFFDFRLFKFMGKADGRDRFIDTDSEEQLGRSIYNFYHLYDDKNGIFLSSNILNEKEWRIPNANNRFVYSRIKVNLEIANKILLKFALSLVLTFFPEFSNIYLAFCFYQDGNLEIGIYLSGKEKLNINSIYSSDEGAVLVGHKLKQIYLENCNPEINAQVKITNAIPSNDLNFCDPLCEYRTNLTI</sequence>